<dbReference type="OrthoDB" id="48254at2"/>
<dbReference type="AlphaFoldDB" id="A0A2K1P0N7"/>
<keyword evidence="2" id="KW-0436">Ligase</keyword>
<proteinExistence type="predicted"/>
<dbReference type="Pfam" id="PF13393">
    <property type="entry name" value="tRNA-synt_His"/>
    <property type="match status" value="2"/>
</dbReference>
<protein>
    <submittedName>
        <fullName evidence="2">Histidyl-tRNA synthetase</fullName>
    </submittedName>
</protein>
<keyword evidence="2" id="KW-0030">Aminoacyl-tRNA synthetase</keyword>
<dbReference type="EMBL" id="AZRL01000012">
    <property type="protein sequence ID" value="PNR96344.1"/>
    <property type="molecule type" value="Genomic_DNA"/>
</dbReference>
<dbReference type="SUPFAM" id="SSF55681">
    <property type="entry name" value="Class II aaRS and biotin synthetases"/>
    <property type="match status" value="1"/>
</dbReference>
<comment type="caution">
    <text evidence="2">The sequence shown here is derived from an EMBL/GenBank/DDBJ whole genome shotgun (WGS) entry which is preliminary data.</text>
</comment>
<dbReference type="InterPro" id="IPR041715">
    <property type="entry name" value="HisRS-like_core"/>
</dbReference>
<organism evidence="2 3">
    <name type="scientific">Petrotoga olearia DSM 13574</name>
    <dbReference type="NCBI Taxonomy" id="1122955"/>
    <lineage>
        <taxon>Bacteria</taxon>
        <taxon>Thermotogati</taxon>
        <taxon>Thermotogota</taxon>
        <taxon>Thermotogae</taxon>
        <taxon>Petrotogales</taxon>
        <taxon>Petrotogaceae</taxon>
        <taxon>Petrotoga</taxon>
    </lineage>
</organism>
<sequence>MKKDIFAESQKLSNIVSKIRSVLIKHDFYELFPPSITNYSENLIKGLKFADGKNFYLLKPDVTSWLIDMDKVEEKEKVFYISEVLDENLSGVWQFGFEILNGEEIQIEEEILRLTIEILSFLGIKNFFIDVSSIRSWERILNTVPQYRDRILRAVELRNFEIIENLPLDEEIKVSIATLFNYRGKETNIPKLNTIIKNLNDPRLYIDLGTIKYMNYYEDVVFEIYSPDNGYLLGNGGQYKINGKYSCGIALNLDIIGEMMR</sequence>
<feature type="domain" description="Class II Histidinyl-tRNA synthetase (HisRS)-like catalytic core" evidence="1">
    <location>
        <begin position="190"/>
        <end position="253"/>
    </location>
</feature>
<evidence type="ECO:0000259" key="1">
    <source>
        <dbReference type="Pfam" id="PF13393"/>
    </source>
</evidence>
<dbReference type="InterPro" id="IPR045864">
    <property type="entry name" value="aa-tRNA-synth_II/BPL/LPL"/>
</dbReference>
<name>A0A2K1P0N7_9BACT</name>
<evidence type="ECO:0000313" key="2">
    <source>
        <dbReference type="EMBL" id="PNR96344.1"/>
    </source>
</evidence>
<dbReference type="Gene3D" id="3.30.930.10">
    <property type="entry name" value="Bira Bifunctional Protein, Domain 2"/>
    <property type="match status" value="1"/>
</dbReference>
<evidence type="ECO:0000313" key="3">
    <source>
        <dbReference type="Proteomes" id="UP000236434"/>
    </source>
</evidence>
<accession>A0A2K1P0N7</accession>
<reference evidence="2 3" key="1">
    <citation type="submission" date="2013-12" db="EMBL/GenBank/DDBJ databases">
        <title>Comparative genomics of Petrotoga isolates.</title>
        <authorList>
            <person name="Nesbo C.L."/>
            <person name="Charchuk R."/>
            <person name="Chow K."/>
        </authorList>
    </citation>
    <scope>NUCLEOTIDE SEQUENCE [LARGE SCALE GENOMIC DNA]</scope>
    <source>
        <strain evidence="2 3">DSM 13574</strain>
    </source>
</reference>
<gene>
    <name evidence="2" type="ORF">X929_04330</name>
</gene>
<dbReference type="GO" id="GO:0004812">
    <property type="term" value="F:aminoacyl-tRNA ligase activity"/>
    <property type="evidence" value="ECO:0007669"/>
    <property type="project" value="UniProtKB-KW"/>
</dbReference>
<dbReference type="Proteomes" id="UP000236434">
    <property type="component" value="Unassembled WGS sequence"/>
</dbReference>
<feature type="domain" description="Class II Histidinyl-tRNA synthetase (HisRS)-like catalytic core" evidence="1">
    <location>
        <begin position="71"/>
        <end position="177"/>
    </location>
</feature>
<dbReference type="RefSeq" id="WP_103066805.1">
    <property type="nucleotide sequence ID" value="NZ_AZRL01000012.1"/>
</dbReference>